<dbReference type="PANTHER" id="PTHR11227">
    <property type="entry name" value="WD-REPEAT PROTEIN INTERACTING WITH PHOSPHOINOSIDES WIPI -RELATED"/>
    <property type="match status" value="1"/>
</dbReference>
<protein>
    <submittedName>
        <fullName evidence="6">WD repeat domain phosphoinositide-interacting protein 2</fullName>
    </submittedName>
</protein>
<evidence type="ECO:0000256" key="3">
    <source>
        <dbReference type="ARBA" id="ARBA00023006"/>
    </source>
</evidence>
<dbReference type="Gene3D" id="2.130.10.10">
    <property type="entry name" value="YVTN repeat-like/Quinoprotein amine dehydrogenase"/>
    <property type="match status" value="1"/>
</dbReference>
<dbReference type="SMART" id="SM00320">
    <property type="entry name" value="WD40"/>
    <property type="match status" value="2"/>
</dbReference>
<dbReference type="GO" id="GO:0006914">
    <property type="term" value="P:autophagy"/>
    <property type="evidence" value="ECO:0007669"/>
    <property type="project" value="UniProtKB-KW"/>
</dbReference>
<dbReference type="Pfam" id="PF21032">
    <property type="entry name" value="PROPPIN"/>
    <property type="match status" value="1"/>
</dbReference>
<dbReference type="AlphaFoldDB" id="A0A0N5AIJ4"/>
<dbReference type="InterPro" id="IPR015943">
    <property type="entry name" value="WD40/YVTN_repeat-like_dom_sf"/>
</dbReference>
<comment type="similarity">
    <text evidence="4">Belongs to the WD repeat PROPPIN family.</text>
</comment>
<dbReference type="STRING" id="451379.A0A0N5AIJ4"/>
<evidence type="ECO:0000256" key="1">
    <source>
        <dbReference type="ARBA" id="ARBA00022574"/>
    </source>
</evidence>
<dbReference type="InterPro" id="IPR001680">
    <property type="entry name" value="WD40_rpt"/>
</dbReference>
<keyword evidence="2" id="KW-0677">Repeat</keyword>
<proteinExistence type="inferred from homology"/>
<evidence type="ECO:0000313" key="6">
    <source>
        <dbReference type="WBParaSite" id="SMUV_0000424201-mRNA-1"/>
    </source>
</evidence>
<name>A0A0N5AIJ4_9BILA</name>
<dbReference type="WBParaSite" id="SMUV_0000424201-mRNA-1">
    <property type="protein sequence ID" value="SMUV_0000424201-mRNA-1"/>
    <property type="gene ID" value="SMUV_0000424201"/>
</dbReference>
<keyword evidence="1" id="KW-0853">WD repeat</keyword>
<evidence type="ECO:0000256" key="4">
    <source>
        <dbReference type="ARBA" id="ARBA00025740"/>
    </source>
</evidence>
<dbReference type="Proteomes" id="UP000046393">
    <property type="component" value="Unplaced"/>
</dbReference>
<dbReference type="GO" id="GO:0005737">
    <property type="term" value="C:cytoplasm"/>
    <property type="evidence" value="ECO:0007669"/>
    <property type="project" value="UniProtKB-ARBA"/>
</dbReference>
<accession>A0A0N5AIJ4</accession>
<dbReference type="InterPro" id="IPR036322">
    <property type="entry name" value="WD40_repeat_dom_sf"/>
</dbReference>
<sequence length="337" mass="37192">MANTVLSISFNQDFACFACGTKDGFSVYNTDPLKKCYQEKLNGSVGAVEMLFRCNYVALVSGGSNPAFASNVVVVWDVSNHKEVMRLEMNENVIGTRLRRDYIVVVLCNSLEVYSFTSDPKKVIIYESYKNCQGICCLCQSSDNPLLAFPSPGSPGSVAVIKLGDTDDNKLRTISAHKRPIVAIALNFTGSHMATASEKGTIIRIFDTNTLLLMKELRRGTNPANIYCLNFSPDSTLLCASSNHSTVHLFSLKRNKQKSPLHKLSLPGESSFSKFQLPFSLKKNDLCLCSFGAQMNSVIGKYYAPVSSDGNYCKFNYEPLKGSCVRQTCSLYLEVKD</sequence>
<reference evidence="6" key="1">
    <citation type="submission" date="2017-02" db="UniProtKB">
        <authorList>
            <consortium name="WormBaseParasite"/>
        </authorList>
    </citation>
    <scope>IDENTIFICATION</scope>
</reference>
<keyword evidence="3" id="KW-0072">Autophagy</keyword>
<dbReference type="InterPro" id="IPR048720">
    <property type="entry name" value="PROPPIN"/>
</dbReference>
<evidence type="ECO:0000256" key="2">
    <source>
        <dbReference type="ARBA" id="ARBA00022737"/>
    </source>
</evidence>
<keyword evidence="5" id="KW-1185">Reference proteome</keyword>
<dbReference type="SUPFAM" id="SSF50978">
    <property type="entry name" value="WD40 repeat-like"/>
    <property type="match status" value="1"/>
</dbReference>
<organism evidence="5 6">
    <name type="scientific">Syphacia muris</name>
    <dbReference type="NCBI Taxonomy" id="451379"/>
    <lineage>
        <taxon>Eukaryota</taxon>
        <taxon>Metazoa</taxon>
        <taxon>Ecdysozoa</taxon>
        <taxon>Nematoda</taxon>
        <taxon>Chromadorea</taxon>
        <taxon>Rhabditida</taxon>
        <taxon>Spirurina</taxon>
        <taxon>Oxyuridomorpha</taxon>
        <taxon>Oxyuroidea</taxon>
        <taxon>Oxyuridae</taxon>
        <taxon>Syphacia</taxon>
    </lineage>
</organism>
<evidence type="ECO:0000313" key="5">
    <source>
        <dbReference type="Proteomes" id="UP000046393"/>
    </source>
</evidence>